<proteinExistence type="predicted"/>
<reference evidence="1 2" key="1">
    <citation type="submission" date="2017-11" db="EMBL/GenBank/DDBJ databases">
        <title>Comparative genomics of Botrytis spp.</title>
        <authorList>
            <person name="Valero-Jimenez C.A."/>
            <person name="Tapia P."/>
            <person name="Veloso J."/>
            <person name="Silva-Moreno E."/>
            <person name="Staats M."/>
            <person name="Valdes J.H."/>
            <person name="Van Kan J.A.L."/>
        </authorList>
    </citation>
    <scope>NUCLEOTIDE SEQUENCE [LARGE SCALE GENOMIC DNA]</scope>
    <source>
        <strain evidence="1 2">MUCL2830</strain>
    </source>
</reference>
<dbReference type="Proteomes" id="UP000297299">
    <property type="component" value="Unassembled WGS sequence"/>
</dbReference>
<evidence type="ECO:0000313" key="2">
    <source>
        <dbReference type="Proteomes" id="UP000297299"/>
    </source>
</evidence>
<comment type="caution">
    <text evidence="1">The sequence shown here is derived from an EMBL/GenBank/DDBJ whole genome shotgun (WGS) entry which is preliminary data.</text>
</comment>
<organism evidence="1 2">
    <name type="scientific">Botryotinia calthae</name>
    <dbReference type="NCBI Taxonomy" id="38488"/>
    <lineage>
        <taxon>Eukaryota</taxon>
        <taxon>Fungi</taxon>
        <taxon>Dikarya</taxon>
        <taxon>Ascomycota</taxon>
        <taxon>Pezizomycotina</taxon>
        <taxon>Leotiomycetes</taxon>
        <taxon>Helotiales</taxon>
        <taxon>Sclerotiniaceae</taxon>
        <taxon>Botryotinia</taxon>
    </lineage>
</organism>
<evidence type="ECO:0000313" key="1">
    <source>
        <dbReference type="EMBL" id="TEY83822.1"/>
    </source>
</evidence>
<keyword evidence="2" id="KW-1185">Reference proteome</keyword>
<gene>
    <name evidence="1" type="ORF">BOTCAL_0024g00310</name>
</gene>
<dbReference type="EMBL" id="PHWZ01000024">
    <property type="protein sequence ID" value="TEY83822.1"/>
    <property type="molecule type" value="Genomic_DNA"/>
</dbReference>
<name>A0A4Y8DEE6_9HELO</name>
<dbReference type="AlphaFoldDB" id="A0A4Y8DEE6"/>
<protein>
    <submittedName>
        <fullName evidence="1">Uncharacterized protein</fullName>
    </submittedName>
</protein>
<accession>A0A4Y8DEE6</accession>
<sequence length="82" mass="9171">MPWEYRFVVVPVSTVLKNERVAAMSAVLGTPCNKESIFMAIVAKVNPEKIARDENARIWRAAYTPKEYALRLSVDVDASAQS</sequence>